<dbReference type="Pfam" id="PF01386">
    <property type="entry name" value="Ribosomal_L25p"/>
    <property type="match status" value="1"/>
</dbReference>
<dbReference type="NCBIfam" id="NF004612">
    <property type="entry name" value="PRK05943.1"/>
    <property type="match status" value="1"/>
</dbReference>
<dbReference type="InterPro" id="IPR020057">
    <property type="entry name" value="Ribosomal_bL25_b-dom"/>
</dbReference>
<accession>A0A1I3X8T4</accession>
<evidence type="ECO:0000256" key="4">
    <source>
        <dbReference type="ARBA" id="ARBA00023274"/>
    </source>
</evidence>
<keyword evidence="4 5" id="KW-0687">Ribonucleoprotein</keyword>
<sequence>MKIEVNADKRTLQGKGASRRLRGSGKVPGIIYGGDSEPQSIELDHNDMFYKLKMEAFHASILTLKVEGSKEQVLLRDVQMHPYKQLVLHVDFQRVDQKKKIHMKVPLHFINEEIAPGVKTAGGIVSHVLTEVDVSCLPKDLPEFITVDLIDLEAGHTLHLSDLVLPENVEISALIKGDDQAVAAIVIPRAVLSGEAAAETEEEPTEE</sequence>
<dbReference type="NCBIfam" id="NF004130">
    <property type="entry name" value="PRK05618.1-5"/>
    <property type="match status" value="1"/>
</dbReference>
<dbReference type="NCBIfam" id="NF004128">
    <property type="entry name" value="PRK05618.1-2"/>
    <property type="match status" value="1"/>
</dbReference>
<dbReference type="PANTHER" id="PTHR33284:SF1">
    <property type="entry name" value="RIBOSOMAL PROTEIN L25_GLN-TRNA SYNTHETASE, ANTI-CODON-BINDING DOMAIN-CONTAINING PROTEIN"/>
    <property type="match status" value="1"/>
</dbReference>
<dbReference type="Pfam" id="PF14693">
    <property type="entry name" value="Ribosomal_TL5_C"/>
    <property type="match status" value="1"/>
</dbReference>
<keyword evidence="1 5" id="KW-0699">rRNA-binding</keyword>
<comment type="similarity">
    <text evidence="5">Belongs to the bacterial ribosomal protein bL25 family. CTC subfamily.</text>
</comment>
<evidence type="ECO:0000313" key="9">
    <source>
        <dbReference type="EMBL" id="SFK15950.1"/>
    </source>
</evidence>
<dbReference type="AlphaFoldDB" id="A0A1I3X8T4"/>
<evidence type="ECO:0000259" key="7">
    <source>
        <dbReference type="Pfam" id="PF01386"/>
    </source>
</evidence>
<dbReference type="SUPFAM" id="SSF50715">
    <property type="entry name" value="Ribosomal protein L25-like"/>
    <property type="match status" value="1"/>
</dbReference>
<dbReference type="OrthoDB" id="9806411at2"/>
<keyword evidence="3 5" id="KW-0689">Ribosomal protein</keyword>
<organism evidence="9 10">
    <name type="scientific">Nitrosomonas aestuarii</name>
    <dbReference type="NCBI Taxonomy" id="52441"/>
    <lineage>
        <taxon>Bacteria</taxon>
        <taxon>Pseudomonadati</taxon>
        <taxon>Pseudomonadota</taxon>
        <taxon>Betaproteobacteria</taxon>
        <taxon>Nitrosomonadales</taxon>
        <taxon>Nitrosomonadaceae</taxon>
        <taxon>Nitrosomonas</taxon>
    </lineage>
</organism>
<evidence type="ECO:0000256" key="5">
    <source>
        <dbReference type="HAMAP-Rule" id="MF_01334"/>
    </source>
</evidence>
<dbReference type="InterPro" id="IPR001021">
    <property type="entry name" value="Ribosomal_bL25_long"/>
</dbReference>
<dbReference type="EMBL" id="FOSP01000001">
    <property type="protein sequence ID" value="SFK15950.1"/>
    <property type="molecule type" value="Genomic_DNA"/>
</dbReference>
<keyword evidence="10" id="KW-1185">Reference proteome</keyword>
<comment type="function">
    <text evidence="5">This is one of the proteins that binds to the 5S RNA in the ribosome where it forms part of the central protuberance.</text>
</comment>
<dbReference type="NCBIfam" id="TIGR00731">
    <property type="entry name" value="bL25_bact_ctc"/>
    <property type="match status" value="1"/>
</dbReference>
<evidence type="ECO:0000313" key="10">
    <source>
        <dbReference type="Proteomes" id="UP000199533"/>
    </source>
</evidence>
<dbReference type="InterPro" id="IPR020055">
    <property type="entry name" value="Ribosomal_bL25_short"/>
</dbReference>
<dbReference type="CDD" id="cd00495">
    <property type="entry name" value="Ribosomal_L25_TL5_CTC"/>
    <property type="match status" value="1"/>
</dbReference>
<evidence type="ECO:0000256" key="6">
    <source>
        <dbReference type="SAM" id="MobiDB-lite"/>
    </source>
</evidence>
<dbReference type="Gene3D" id="2.40.240.10">
    <property type="entry name" value="Ribosomal Protein L25, Chain P"/>
    <property type="match status" value="1"/>
</dbReference>
<feature type="domain" description="Large ribosomal subunit protein bL25 beta" evidence="8">
    <location>
        <begin position="100"/>
        <end position="189"/>
    </location>
</feature>
<feature type="compositionally biased region" description="Basic and acidic residues" evidence="6">
    <location>
        <begin position="1"/>
        <end position="11"/>
    </location>
</feature>
<dbReference type="InterPro" id="IPR020930">
    <property type="entry name" value="Ribosomal_uL5_bac-type"/>
</dbReference>
<protein>
    <recommendedName>
        <fullName evidence="5">Large ribosomal subunit protein bL25</fullName>
    </recommendedName>
    <alternativeName>
        <fullName evidence="5">General stress protein CTC</fullName>
    </alternativeName>
</protein>
<dbReference type="HAMAP" id="MF_01334">
    <property type="entry name" value="Ribosomal_bL25_CTC"/>
    <property type="match status" value="1"/>
</dbReference>
<feature type="region of interest" description="Disordered" evidence="6">
    <location>
        <begin position="1"/>
        <end position="21"/>
    </location>
</feature>
<dbReference type="GO" id="GO:0006412">
    <property type="term" value="P:translation"/>
    <property type="evidence" value="ECO:0007669"/>
    <property type="project" value="UniProtKB-UniRule"/>
</dbReference>
<reference evidence="10" key="1">
    <citation type="submission" date="2016-10" db="EMBL/GenBank/DDBJ databases">
        <authorList>
            <person name="Varghese N."/>
            <person name="Submissions S."/>
        </authorList>
    </citation>
    <scope>NUCLEOTIDE SEQUENCE [LARGE SCALE GENOMIC DNA]</scope>
    <source>
        <strain evidence="10">Nm69</strain>
    </source>
</reference>
<dbReference type="STRING" id="52441.SAMN05216302_1001173"/>
<evidence type="ECO:0000256" key="3">
    <source>
        <dbReference type="ARBA" id="ARBA00022980"/>
    </source>
</evidence>
<feature type="domain" description="Large ribosomal subunit protein bL25 L25" evidence="7">
    <location>
        <begin position="6"/>
        <end position="92"/>
    </location>
</feature>
<evidence type="ECO:0000256" key="2">
    <source>
        <dbReference type="ARBA" id="ARBA00022884"/>
    </source>
</evidence>
<dbReference type="InterPro" id="IPR011035">
    <property type="entry name" value="Ribosomal_bL25/Gln-tRNA_synth"/>
</dbReference>
<dbReference type="InterPro" id="IPR037121">
    <property type="entry name" value="Ribosomal_bL25_C"/>
</dbReference>
<dbReference type="GO" id="GO:0022625">
    <property type="term" value="C:cytosolic large ribosomal subunit"/>
    <property type="evidence" value="ECO:0007669"/>
    <property type="project" value="TreeGrafter"/>
</dbReference>
<evidence type="ECO:0000256" key="1">
    <source>
        <dbReference type="ARBA" id="ARBA00022730"/>
    </source>
</evidence>
<dbReference type="Proteomes" id="UP000199533">
    <property type="component" value="Unassembled WGS sequence"/>
</dbReference>
<dbReference type="Gene3D" id="2.170.120.20">
    <property type="entry name" value="Ribosomal protein L25, beta domain"/>
    <property type="match status" value="1"/>
</dbReference>
<dbReference type="PANTHER" id="PTHR33284">
    <property type="entry name" value="RIBOSOMAL PROTEIN L25/GLN-TRNA SYNTHETASE, ANTI-CODON-BINDING DOMAIN-CONTAINING PROTEIN"/>
    <property type="match status" value="1"/>
</dbReference>
<evidence type="ECO:0000259" key="8">
    <source>
        <dbReference type="Pfam" id="PF14693"/>
    </source>
</evidence>
<dbReference type="RefSeq" id="WP_090696449.1">
    <property type="nucleotide sequence ID" value="NZ_FOSP01000001.1"/>
</dbReference>
<dbReference type="GO" id="GO:0008097">
    <property type="term" value="F:5S rRNA binding"/>
    <property type="evidence" value="ECO:0007669"/>
    <property type="project" value="InterPro"/>
</dbReference>
<dbReference type="GO" id="GO:0003735">
    <property type="term" value="F:structural constituent of ribosome"/>
    <property type="evidence" value="ECO:0007669"/>
    <property type="project" value="InterPro"/>
</dbReference>
<keyword evidence="2 5" id="KW-0694">RNA-binding</keyword>
<comment type="subunit">
    <text evidence="5">Part of the 50S ribosomal subunit; part of the 5S rRNA/L5/L18/L25 subcomplex. Contacts the 5S rRNA. Binds to the 5S rRNA independently of L5 and L18.</text>
</comment>
<name>A0A1I3X8T4_9PROT</name>
<dbReference type="HAMAP" id="MF_01336">
    <property type="entry name" value="Ribosomal_bL25"/>
    <property type="match status" value="1"/>
</dbReference>
<dbReference type="InterPro" id="IPR020056">
    <property type="entry name" value="Rbsml_bL25/Gln-tRNA_synth_N"/>
</dbReference>
<proteinExistence type="inferred from homology"/>
<dbReference type="InterPro" id="IPR029751">
    <property type="entry name" value="Ribosomal_L25_dom"/>
</dbReference>
<gene>
    <name evidence="5" type="primary">rplY</name>
    <name evidence="5" type="synonym">ctc</name>
    <name evidence="9" type="ORF">SAMN05216302_1001173</name>
</gene>